<feature type="compositionally biased region" description="Basic and acidic residues" evidence="1">
    <location>
        <begin position="162"/>
        <end position="171"/>
    </location>
</feature>
<feature type="region of interest" description="Disordered" evidence="1">
    <location>
        <begin position="149"/>
        <end position="171"/>
    </location>
</feature>
<evidence type="ECO:0000313" key="3">
    <source>
        <dbReference type="Proteomes" id="UP000466694"/>
    </source>
</evidence>
<dbReference type="Proteomes" id="UP000466694">
    <property type="component" value="Unassembled WGS sequence"/>
</dbReference>
<name>A0A844A6K0_RHIFR</name>
<evidence type="ECO:0000256" key="1">
    <source>
        <dbReference type="SAM" id="MobiDB-lite"/>
    </source>
</evidence>
<sequence>MHIPISAVVRPSWNADSTVAIAAPELRYGPSSTRRTVPNWRSVSALRQSNSGPLPASEHLIEQEHTVEHRIANEGPRDHRGRSIRASHVDVSPTRNRSVPTDEASPAPPCVSIRLDRTKTTTSDDDEHVLLICRPAIALKRWLMEGRNQQRGGVPHLPNEANIDRRALPAA</sequence>
<feature type="region of interest" description="Disordered" evidence="1">
    <location>
        <begin position="72"/>
        <end position="111"/>
    </location>
</feature>
<proteinExistence type="predicted"/>
<dbReference type="EMBL" id="WISZ01000059">
    <property type="protein sequence ID" value="MQX07768.1"/>
    <property type="molecule type" value="Genomic_DNA"/>
</dbReference>
<organism evidence="2 3">
    <name type="scientific">Rhizobium fredii</name>
    <name type="common">Sinorhizobium fredii</name>
    <dbReference type="NCBI Taxonomy" id="380"/>
    <lineage>
        <taxon>Bacteria</taxon>
        <taxon>Pseudomonadati</taxon>
        <taxon>Pseudomonadota</taxon>
        <taxon>Alphaproteobacteria</taxon>
        <taxon>Hyphomicrobiales</taxon>
        <taxon>Rhizobiaceae</taxon>
        <taxon>Sinorhizobium/Ensifer group</taxon>
        <taxon>Sinorhizobium</taxon>
    </lineage>
</organism>
<comment type="caution">
    <text evidence="2">The sequence shown here is derived from an EMBL/GenBank/DDBJ whole genome shotgun (WGS) entry which is preliminary data.</text>
</comment>
<evidence type="ECO:0000313" key="2">
    <source>
        <dbReference type="EMBL" id="MQX07768.1"/>
    </source>
</evidence>
<gene>
    <name evidence="2" type="ORF">GHK48_05415</name>
</gene>
<protein>
    <submittedName>
        <fullName evidence="2">Uncharacterized protein</fullName>
    </submittedName>
</protein>
<dbReference type="AlphaFoldDB" id="A0A844A6K0"/>
<accession>A0A844A6K0</accession>
<reference evidence="2 3" key="1">
    <citation type="journal article" date="2013" name="Genome Biol.">
        <title>Comparative genomics of the core and accessory genomes of 48 Sinorhizobium strains comprising five genospecies.</title>
        <authorList>
            <person name="Sugawara M."/>
            <person name="Epstein B."/>
            <person name="Badgley B.D."/>
            <person name="Unno T."/>
            <person name="Xu L."/>
            <person name="Reese J."/>
            <person name="Gyaneshwar P."/>
            <person name="Denny R."/>
            <person name="Mudge J."/>
            <person name="Bharti A.K."/>
            <person name="Farmer A.D."/>
            <person name="May G.D."/>
            <person name="Woodward J.E."/>
            <person name="Medigue C."/>
            <person name="Vallenet D."/>
            <person name="Lajus A."/>
            <person name="Rouy Z."/>
            <person name="Martinez-Vaz B."/>
            <person name="Tiffin P."/>
            <person name="Young N.D."/>
            <person name="Sadowsky M.J."/>
        </authorList>
    </citation>
    <scope>NUCLEOTIDE SEQUENCE [LARGE SCALE GENOMIC DNA]</scope>
    <source>
        <strain evidence="2 3">USDA205</strain>
    </source>
</reference>